<keyword evidence="2" id="KW-1185">Reference proteome</keyword>
<comment type="caution">
    <text evidence="1">The sequence shown here is derived from an EMBL/GenBank/DDBJ whole genome shotgun (WGS) entry which is preliminary data.</text>
</comment>
<dbReference type="AlphaFoldDB" id="A0AA41QY77"/>
<reference evidence="1" key="1">
    <citation type="submission" date="2022-03" db="EMBL/GenBank/DDBJ databases">
        <title>Cryobacterium sp. nov. strain ZS14-85, isolated from Antarctic soil.</title>
        <authorList>
            <person name="Li J."/>
            <person name="Niu G."/>
        </authorList>
    </citation>
    <scope>NUCLEOTIDE SEQUENCE</scope>
    <source>
        <strain evidence="1">ZS14-85</strain>
    </source>
</reference>
<gene>
    <name evidence="1" type="ORF">MQH31_18065</name>
</gene>
<dbReference type="EMBL" id="JALGAR010000006">
    <property type="protein sequence ID" value="MCI4659715.1"/>
    <property type="molecule type" value="Genomic_DNA"/>
</dbReference>
<organism evidence="1 2">
    <name type="scientific">Cryobacterium zhongshanensis</name>
    <dbReference type="NCBI Taxonomy" id="2928153"/>
    <lineage>
        <taxon>Bacteria</taxon>
        <taxon>Bacillati</taxon>
        <taxon>Actinomycetota</taxon>
        <taxon>Actinomycetes</taxon>
        <taxon>Micrococcales</taxon>
        <taxon>Microbacteriaceae</taxon>
        <taxon>Cryobacterium</taxon>
    </lineage>
</organism>
<protein>
    <submittedName>
        <fullName evidence="1">Uncharacterized protein</fullName>
    </submittedName>
</protein>
<evidence type="ECO:0000313" key="1">
    <source>
        <dbReference type="EMBL" id="MCI4659715.1"/>
    </source>
</evidence>
<proteinExistence type="predicted"/>
<evidence type="ECO:0000313" key="2">
    <source>
        <dbReference type="Proteomes" id="UP001165341"/>
    </source>
</evidence>
<dbReference type="Proteomes" id="UP001165341">
    <property type="component" value="Unassembled WGS sequence"/>
</dbReference>
<sequence>MANQAFITAKGANLGVQLHWNGGRDSVEAFLEYAKLAKLPPLGQRNEGLPAFVTVLCNYFGNDGMNVRISSCYPHRPDLSDSGDNGVYVVEGFKIVARYGGGGVEQRVYELEDMLKAIDNAQPKADQIGIFLDGIETPVDQLKVGDQVILPRRYGDVASEGRFQVFTVLGFRPPIYGRVNGENLTGKPYVDMFDDSAAVPNMDNINAYIRTETVRVPK</sequence>
<name>A0AA41QY77_9MICO</name>
<dbReference type="RefSeq" id="WP_243013206.1">
    <property type="nucleotide sequence ID" value="NZ_JALGAR010000006.1"/>
</dbReference>
<accession>A0AA41QY77</accession>